<evidence type="ECO:0000256" key="1">
    <source>
        <dbReference type="SAM" id="MobiDB-lite"/>
    </source>
</evidence>
<evidence type="ECO:0000313" key="2">
    <source>
        <dbReference type="EMBL" id="KAF2706866.1"/>
    </source>
</evidence>
<gene>
    <name evidence="2" type="ORF">K504DRAFT_69131</name>
</gene>
<proteinExistence type="predicted"/>
<organism evidence="2 3">
    <name type="scientific">Pleomassaria siparia CBS 279.74</name>
    <dbReference type="NCBI Taxonomy" id="1314801"/>
    <lineage>
        <taxon>Eukaryota</taxon>
        <taxon>Fungi</taxon>
        <taxon>Dikarya</taxon>
        <taxon>Ascomycota</taxon>
        <taxon>Pezizomycotina</taxon>
        <taxon>Dothideomycetes</taxon>
        <taxon>Pleosporomycetidae</taxon>
        <taxon>Pleosporales</taxon>
        <taxon>Pleomassariaceae</taxon>
        <taxon>Pleomassaria</taxon>
    </lineage>
</organism>
<accession>A0A6G1K1X1</accession>
<sequence length="128" mass="14797">MRISANQCESVRINANQCESMRIPKCWPARPRATKQAHDAQSPRPFGHGIFPRSECAPPHSPQPTAHPSHRYVPKMDHGARTLHTHDYTHQIRSNHTHQSPHHHRRAPPSSFIIIHHHHPVARRRDHP</sequence>
<evidence type="ECO:0000313" key="3">
    <source>
        <dbReference type="Proteomes" id="UP000799428"/>
    </source>
</evidence>
<keyword evidence="3" id="KW-1185">Reference proteome</keyword>
<dbReference type="Proteomes" id="UP000799428">
    <property type="component" value="Unassembled WGS sequence"/>
</dbReference>
<feature type="region of interest" description="Disordered" evidence="1">
    <location>
        <begin position="30"/>
        <end position="74"/>
    </location>
</feature>
<dbReference type="EMBL" id="MU005775">
    <property type="protein sequence ID" value="KAF2706866.1"/>
    <property type="molecule type" value="Genomic_DNA"/>
</dbReference>
<name>A0A6G1K1X1_9PLEO</name>
<dbReference type="AlphaFoldDB" id="A0A6G1K1X1"/>
<reference evidence="2" key="1">
    <citation type="journal article" date="2020" name="Stud. Mycol.">
        <title>101 Dothideomycetes genomes: a test case for predicting lifestyles and emergence of pathogens.</title>
        <authorList>
            <person name="Haridas S."/>
            <person name="Albert R."/>
            <person name="Binder M."/>
            <person name="Bloem J."/>
            <person name="Labutti K."/>
            <person name="Salamov A."/>
            <person name="Andreopoulos B."/>
            <person name="Baker S."/>
            <person name="Barry K."/>
            <person name="Bills G."/>
            <person name="Bluhm B."/>
            <person name="Cannon C."/>
            <person name="Castanera R."/>
            <person name="Culley D."/>
            <person name="Daum C."/>
            <person name="Ezra D."/>
            <person name="Gonzalez J."/>
            <person name="Henrissat B."/>
            <person name="Kuo A."/>
            <person name="Liang C."/>
            <person name="Lipzen A."/>
            <person name="Lutzoni F."/>
            <person name="Magnuson J."/>
            <person name="Mondo S."/>
            <person name="Nolan M."/>
            <person name="Ohm R."/>
            <person name="Pangilinan J."/>
            <person name="Park H.-J."/>
            <person name="Ramirez L."/>
            <person name="Alfaro M."/>
            <person name="Sun H."/>
            <person name="Tritt A."/>
            <person name="Yoshinaga Y."/>
            <person name="Zwiers L.-H."/>
            <person name="Turgeon B."/>
            <person name="Goodwin S."/>
            <person name="Spatafora J."/>
            <person name="Crous P."/>
            <person name="Grigoriev I."/>
        </authorList>
    </citation>
    <scope>NUCLEOTIDE SEQUENCE</scope>
    <source>
        <strain evidence="2">CBS 279.74</strain>
    </source>
</reference>
<protein>
    <submittedName>
        <fullName evidence="2">Uncharacterized protein</fullName>
    </submittedName>
</protein>